<gene>
    <name evidence="2" type="ORF">LLUT_LOCUS1645</name>
</gene>
<evidence type="ECO:0000256" key="1">
    <source>
        <dbReference type="SAM" id="MobiDB-lite"/>
    </source>
</evidence>
<feature type="region of interest" description="Disordered" evidence="1">
    <location>
        <begin position="1089"/>
        <end position="1110"/>
    </location>
</feature>
<feature type="compositionally biased region" description="Polar residues" evidence="1">
    <location>
        <begin position="1009"/>
        <end position="1021"/>
    </location>
</feature>
<feature type="compositionally biased region" description="Polar residues" evidence="1">
    <location>
        <begin position="577"/>
        <end position="589"/>
    </location>
</feature>
<evidence type="ECO:0008006" key="4">
    <source>
        <dbReference type="Google" id="ProtNLM"/>
    </source>
</evidence>
<feature type="region of interest" description="Disordered" evidence="1">
    <location>
        <begin position="882"/>
        <end position="918"/>
    </location>
</feature>
<feature type="compositionally biased region" description="Polar residues" evidence="1">
    <location>
        <begin position="707"/>
        <end position="732"/>
    </location>
</feature>
<feature type="compositionally biased region" description="Basic and acidic residues" evidence="1">
    <location>
        <begin position="328"/>
        <end position="363"/>
    </location>
</feature>
<organism evidence="2 3">
    <name type="scientific">Lupinus luteus</name>
    <name type="common">European yellow lupine</name>
    <dbReference type="NCBI Taxonomy" id="3873"/>
    <lineage>
        <taxon>Eukaryota</taxon>
        <taxon>Viridiplantae</taxon>
        <taxon>Streptophyta</taxon>
        <taxon>Embryophyta</taxon>
        <taxon>Tracheophyta</taxon>
        <taxon>Spermatophyta</taxon>
        <taxon>Magnoliopsida</taxon>
        <taxon>eudicotyledons</taxon>
        <taxon>Gunneridae</taxon>
        <taxon>Pentapetalae</taxon>
        <taxon>rosids</taxon>
        <taxon>fabids</taxon>
        <taxon>Fabales</taxon>
        <taxon>Fabaceae</taxon>
        <taxon>Papilionoideae</taxon>
        <taxon>50 kb inversion clade</taxon>
        <taxon>genistoids sensu lato</taxon>
        <taxon>core genistoids</taxon>
        <taxon>Genisteae</taxon>
        <taxon>Lupinus</taxon>
    </lineage>
</organism>
<keyword evidence="3" id="KW-1185">Reference proteome</keyword>
<feature type="region of interest" description="Disordered" evidence="1">
    <location>
        <begin position="123"/>
        <end position="156"/>
    </location>
</feature>
<feature type="compositionally biased region" description="Basic and acidic residues" evidence="1">
    <location>
        <begin position="1"/>
        <end position="10"/>
    </location>
</feature>
<proteinExistence type="predicted"/>
<feature type="compositionally biased region" description="Polar residues" evidence="1">
    <location>
        <begin position="388"/>
        <end position="402"/>
    </location>
</feature>
<evidence type="ECO:0000313" key="3">
    <source>
        <dbReference type="Proteomes" id="UP001497480"/>
    </source>
</evidence>
<feature type="compositionally biased region" description="Polar residues" evidence="1">
    <location>
        <begin position="908"/>
        <end position="918"/>
    </location>
</feature>
<name>A0AAV1VU94_LUPLU</name>
<protein>
    <recommendedName>
        <fullName evidence="4">Time for coffee</fullName>
    </recommendedName>
</protein>
<dbReference type="PANTHER" id="PTHR34798:SF1">
    <property type="entry name" value="TIC-LIKE PROTEIN"/>
    <property type="match status" value="1"/>
</dbReference>
<feature type="region of interest" description="Disordered" evidence="1">
    <location>
        <begin position="796"/>
        <end position="823"/>
    </location>
</feature>
<sequence>MMERNRESRRSSSMANGFPKRSHTPISLTQSSDKRARNSDRDRDSLIRNKRAKRRSFNSQSHTTDDDSAGNEQDDIVQHAGISFMRSYNTTLSNSDQNHRRNFTAAKPPLKVTDEMIGVAVPRKARSASVRRSPASGGEEHNFRQPSNSPGRDRVERKAVACVTKTSTSCSSDMDIEMAELLFDLMTSKNHKLKDVEEKKVEDCNASAEFDCHENGSSEAPKKDTGKDNLNLGAGCDGVAANGRSISPTMESTSCSELDFEKQDSASARVLSEAKHKGADKFEIDLMANPAAMLPPDGGDLSKGDCASKTKALALDVEMKGDSVKLEDKVERPVKNEKSLEETEEAKMLDFKEKRDVPNHDLEISNSDSDIKTNVALEEQDRNKEQPTKSSNPRVEKTVQSSSVPLLTAVSGRPNSLFSIGYKPHLQTVLKMDKTTESSTELQHLDFVLSQPQPKRCATHQYIARNIFSHQQFLKTKSHLPDSFGTALCCTNANTVASTESMVDGKQSSKRLPSVNQSIQEKVSAAVASDPSLAAIKNSNNTDRIDSTQRMQFVLQQVPHPGSTSSLVGPAFPFSPGQHQATLAAATSQAGGENSTSSASSHSKSRSSAAGSLGNSSTLPEVATTRSFRYPNFSTSDTPHMTIIQNNGYSFPLSNSLGATAATRGTSPAQATHIINGPFYSSQIFHPLQHPQQHPHSQGLVQSSYLTASTPSGLSSHKKSQGGQVNGNNILTSTTAQPQQLQKQQTSLSHHRQYGTEMSGENASSVANRTSYPSKNVHGHNNYTIPVQPVNLSFRPSATSDIVNGNGENFGDKQRQPQASKGGVEVVPSQAFAISFAALNGANIPSNLNFSSIAQNPVIFQSLPDIAWQGYHAACTSQTAQQKTNSITEGKSGGNSSHQDDEKKTTHGKSSTNGPTTLVFGNSSKNLNFIVSPTNGNWPSHSIASTAITSVPLSSNASSSQQPSQLHQLQKQHVMQRHQPAMVTRYNASASITTPNFPNNAPLFSQTVTQCKSSNQGSHSKSLGRPADSNVHQTSGITSSAPALKSFSQEQGRVPQGHMQISFAGNYITSLPAQGQQLLNTNQPLYTTAAGTQLNEGNLKPSSEGRKVRQ</sequence>
<feature type="region of interest" description="Disordered" evidence="1">
    <location>
        <begin position="1009"/>
        <end position="1038"/>
    </location>
</feature>
<feature type="compositionally biased region" description="Polar residues" evidence="1">
    <location>
        <begin position="882"/>
        <end position="897"/>
    </location>
</feature>
<dbReference type="Proteomes" id="UP001497480">
    <property type="component" value="Unassembled WGS sequence"/>
</dbReference>
<feature type="region of interest" description="Disordered" evidence="1">
    <location>
        <begin position="707"/>
        <end position="784"/>
    </location>
</feature>
<comment type="caution">
    <text evidence="2">The sequence shown here is derived from an EMBL/GenBank/DDBJ whole genome shotgun (WGS) entry which is preliminary data.</text>
</comment>
<feature type="compositionally biased region" description="Polar residues" evidence="1">
    <location>
        <begin position="759"/>
        <end position="784"/>
    </location>
</feature>
<dbReference type="GO" id="GO:0005634">
    <property type="term" value="C:nucleus"/>
    <property type="evidence" value="ECO:0007669"/>
    <property type="project" value="TreeGrafter"/>
</dbReference>
<feature type="compositionally biased region" description="Low complexity" evidence="1">
    <location>
        <begin position="590"/>
        <end position="614"/>
    </location>
</feature>
<feature type="region of interest" description="Disordered" evidence="1">
    <location>
        <begin position="1"/>
        <end position="72"/>
    </location>
</feature>
<dbReference type="EMBL" id="CAXHTB010000001">
    <property type="protein sequence ID" value="CAL0300585.1"/>
    <property type="molecule type" value="Genomic_DNA"/>
</dbReference>
<dbReference type="GO" id="GO:0042752">
    <property type="term" value="P:regulation of circadian rhythm"/>
    <property type="evidence" value="ECO:0007669"/>
    <property type="project" value="InterPro"/>
</dbReference>
<dbReference type="InterPro" id="IPR039317">
    <property type="entry name" value="TIC"/>
</dbReference>
<reference evidence="2 3" key="1">
    <citation type="submission" date="2024-03" db="EMBL/GenBank/DDBJ databases">
        <authorList>
            <person name="Martinez-Hernandez J."/>
        </authorList>
    </citation>
    <scope>NUCLEOTIDE SEQUENCE [LARGE SCALE GENOMIC DNA]</scope>
</reference>
<feature type="compositionally biased region" description="Basic and acidic residues" evidence="1">
    <location>
        <begin position="32"/>
        <end position="47"/>
    </location>
</feature>
<feature type="region of interest" description="Disordered" evidence="1">
    <location>
        <begin position="328"/>
        <end position="402"/>
    </location>
</feature>
<feature type="compositionally biased region" description="Polar residues" evidence="1">
    <location>
        <begin position="796"/>
        <end position="807"/>
    </location>
</feature>
<feature type="compositionally biased region" description="Low complexity" evidence="1">
    <location>
        <begin position="123"/>
        <end position="136"/>
    </location>
</feature>
<evidence type="ECO:0000313" key="2">
    <source>
        <dbReference type="EMBL" id="CAL0300585.1"/>
    </source>
</evidence>
<feature type="region of interest" description="Disordered" evidence="1">
    <location>
        <begin position="560"/>
        <end position="620"/>
    </location>
</feature>
<dbReference type="PANTHER" id="PTHR34798">
    <property type="entry name" value="PROTEIN TIME FOR COFFEE"/>
    <property type="match status" value="1"/>
</dbReference>
<feature type="compositionally biased region" description="Low complexity" evidence="1">
    <location>
        <begin position="733"/>
        <end position="748"/>
    </location>
</feature>
<dbReference type="AlphaFoldDB" id="A0AAV1VU94"/>
<accession>A0AAV1VU94</accession>